<dbReference type="RefSeq" id="WP_136462912.1">
    <property type="nucleotide sequence ID" value="NZ_SRKY01000002.1"/>
</dbReference>
<name>A0A4S4NCY0_9RHOB</name>
<feature type="region of interest" description="Disordered" evidence="1">
    <location>
        <begin position="116"/>
        <end position="225"/>
    </location>
</feature>
<organism evidence="2 3">
    <name type="scientific">Aliishimia ponticola</name>
    <dbReference type="NCBI Taxonomy" id="2499833"/>
    <lineage>
        <taxon>Bacteria</taxon>
        <taxon>Pseudomonadati</taxon>
        <taxon>Pseudomonadota</taxon>
        <taxon>Alphaproteobacteria</taxon>
        <taxon>Rhodobacterales</taxon>
        <taxon>Paracoccaceae</taxon>
        <taxon>Aliishimia</taxon>
    </lineage>
</organism>
<feature type="compositionally biased region" description="Acidic residues" evidence="1">
    <location>
        <begin position="174"/>
        <end position="191"/>
    </location>
</feature>
<sequence>MSEPVSNADVEDVLASIRRLVSEDKRPLRPAAKAAVDDARAFVADAARDNERLVLTPSLRVADAPEPGTEDVTGAPDKIDTADADASAEVADQPLVLRDAVMPDTVDGVENAEVVGEEATETVSDSQVDGETLAEAAPEEFGFDEDPFDFSPVDAAPDEVASDATEEAGYLDAAEGEVEEAPFMEAEEVSFTDDHSADVTDLDQEAADPEDQGDAPAAENDEKVTSFRVAGSLGAKIAALESMVGRRGDAWEPDGSEDDDGYSGGDPMEMTWRETDDVDGAEPDAAPQADMPMPVNEASLVPDEDLLDEEALRDMVAEIVRQELQGALGERITRNVRKLVRREIHRALATRELD</sequence>
<feature type="compositionally biased region" description="Acidic residues" evidence="1">
    <location>
        <begin position="200"/>
        <end position="213"/>
    </location>
</feature>
<feature type="compositionally biased region" description="Acidic residues" evidence="1">
    <location>
        <begin position="251"/>
        <end position="261"/>
    </location>
</feature>
<dbReference type="OrthoDB" id="7875768at2"/>
<evidence type="ECO:0000313" key="2">
    <source>
        <dbReference type="EMBL" id="THH37316.1"/>
    </source>
</evidence>
<evidence type="ECO:0000313" key="3">
    <source>
        <dbReference type="Proteomes" id="UP000306602"/>
    </source>
</evidence>
<feature type="compositionally biased region" description="Acidic residues" evidence="1">
    <location>
        <begin position="137"/>
        <end position="148"/>
    </location>
</feature>
<feature type="compositionally biased region" description="Acidic residues" evidence="1">
    <location>
        <begin position="156"/>
        <end position="166"/>
    </location>
</feature>
<evidence type="ECO:0000256" key="1">
    <source>
        <dbReference type="SAM" id="MobiDB-lite"/>
    </source>
</evidence>
<proteinExistence type="predicted"/>
<protein>
    <recommendedName>
        <fullName evidence="4">DUF2497 domain-containing protein</fullName>
    </recommendedName>
</protein>
<gene>
    <name evidence="2" type="ORF">E4Z66_10400</name>
</gene>
<dbReference type="EMBL" id="SRKY01000002">
    <property type="protein sequence ID" value="THH37316.1"/>
    <property type="molecule type" value="Genomic_DNA"/>
</dbReference>
<feature type="region of interest" description="Disordered" evidence="1">
    <location>
        <begin position="59"/>
        <end position="88"/>
    </location>
</feature>
<accession>A0A4S4NCY0</accession>
<reference evidence="2 3" key="1">
    <citation type="submission" date="2019-04" db="EMBL/GenBank/DDBJ databases">
        <title>Shimia ponticola sp. nov., isolated from seawater.</title>
        <authorList>
            <person name="Kim Y.-O."/>
            <person name="Yoon J.-H."/>
        </authorList>
    </citation>
    <scope>NUCLEOTIDE SEQUENCE [LARGE SCALE GENOMIC DNA]</scope>
    <source>
        <strain evidence="2 3">MYP11</strain>
    </source>
</reference>
<feature type="compositionally biased region" description="Low complexity" evidence="1">
    <location>
        <begin position="283"/>
        <end position="294"/>
    </location>
</feature>
<dbReference type="Proteomes" id="UP000306602">
    <property type="component" value="Unassembled WGS sequence"/>
</dbReference>
<dbReference type="AlphaFoldDB" id="A0A4S4NCY0"/>
<feature type="region of interest" description="Disordered" evidence="1">
    <location>
        <begin position="246"/>
        <end position="298"/>
    </location>
</feature>
<keyword evidence="3" id="KW-1185">Reference proteome</keyword>
<evidence type="ECO:0008006" key="4">
    <source>
        <dbReference type="Google" id="ProtNLM"/>
    </source>
</evidence>
<comment type="caution">
    <text evidence="2">The sequence shown here is derived from an EMBL/GenBank/DDBJ whole genome shotgun (WGS) entry which is preliminary data.</text>
</comment>